<dbReference type="PANTHER" id="PTHR42798:SF2">
    <property type="entry name" value="ABC TRANSPORTER ATP-BINDING PROTEIN MG467-RELATED"/>
    <property type="match status" value="1"/>
</dbReference>
<accession>A0A7X8H0J0</accession>
<dbReference type="InterPro" id="IPR003439">
    <property type="entry name" value="ABC_transporter-like_ATP-bd"/>
</dbReference>
<keyword evidence="2" id="KW-0547">Nucleotide-binding</keyword>
<comment type="caution">
    <text evidence="2">The sequence shown here is derived from an EMBL/GenBank/DDBJ whole genome shotgun (WGS) entry which is preliminary data.</text>
</comment>
<dbReference type="GO" id="GO:0005524">
    <property type="term" value="F:ATP binding"/>
    <property type="evidence" value="ECO:0007669"/>
    <property type="project" value="UniProtKB-KW"/>
</dbReference>
<dbReference type="Pfam" id="PF00005">
    <property type="entry name" value="ABC_tran"/>
    <property type="match status" value="1"/>
</dbReference>
<dbReference type="RefSeq" id="WP_276649220.1">
    <property type="nucleotide sequence ID" value="NZ_JAAYSM010000293.1"/>
</dbReference>
<evidence type="ECO:0000259" key="1">
    <source>
        <dbReference type="Pfam" id="PF00005"/>
    </source>
</evidence>
<reference evidence="2 3" key="1">
    <citation type="journal article" date="2020" name="Biotechnol. Biofuels">
        <title>New insights from the biogas microbiome by comprehensive genome-resolved metagenomics of nearly 1600 species originating from multiple anaerobic digesters.</title>
        <authorList>
            <person name="Campanaro S."/>
            <person name="Treu L."/>
            <person name="Rodriguez-R L.M."/>
            <person name="Kovalovszki A."/>
            <person name="Ziels R.M."/>
            <person name="Maus I."/>
            <person name="Zhu X."/>
            <person name="Kougias P.G."/>
            <person name="Basile A."/>
            <person name="Luo G."/>
            <person name="Schluter A."/>
            <person name="Konstantinidis K.T."/>
            <person name="Angelidaki I."/>
        </authorList>
    </citation>
    <scope>NUCLEOTIDE SEQUENCE [LARGE SCALE GENOMIC DNA]</scope>
    <source>
        <strain evidence="2">AS23ysBPME_34</strain>
    </source>
</reference>
<dbReference type="InterPro" id="IPR027417">
    <property type="entry name" value="P-loop_NTPase"/>
</dbReference>
<dbReference type="Gene3D" id="3.40.50.300">
    <property type="entry name" value="P-loop containing nucleotide triphosphate hydrolases"/>
    <property type="match status" value="1"/>
</dbReference>
<dbReference type="SUPFAM" id="SSF52540">
    <property type="entry name" value="P-loop containing nucleoside triphosphate hydrolases"/>
    <property type="match status" value="1"/>
</dbReference>
<dbReference type="GO" id="GO:0016887">
    <property type="term" value="F:ATP hydrolysis activity"/>
    <property type="evidence" value="ECO:0007669"/>
    <property type="project" value="InterPro"/>
</dbReference>
<dbReference type="Proteomes" id="UP000541058">
    <property type="component" value="Unassembled WGS sequence"/>
</dbReference>
<sequence>MSYIEFKDVVKEYHTGEVVTRANDGIDFTIERGEFVVILGPSGAGKSTTLNILGGMDQATSGQVLIDGEDIAQYSERKLTTYRRNSVGFVFQNYNLVPNLTAKENVELMIQIAKSGM</sequence>
<dbReference type="AlphaFoldDB" id="A0A7X8H0J0"/>
<evidence type="ECO:0000313" key="3">
    <source>
        <dbReference type="Proteomes" id="UP000541058"/>
    </source>
</evidence>
<name>A0A7X8H0J0_9LACT</name>
<proteinExistence type="predicted"/>
<feature type="non-terminal residue" evidence="2">
    <location>
        <position position="117"/>
    </location>
</feature>
<gene>
    <name evidence="2" type="ORF">GX355_08555</name>
</gene>
<organism evidence="2 3">
    <name type="scientific">Globicatella sulfidifaciens</name>
    <dbReference type="NCBI Taxonomy" id="136093"/>
    <lineage>
        <taxon>Bacteria</taxon>
        <taxon>Bacillati</taxon>
        <taxon>Bacillota</taxon>
        <taxon>Bacilli</taxon>
        <taxon>Lactobacillales</taxon>
        <taxon>Aerococcaceae</taxon>
        <taxon>Globicatella</taxon>
    </lineage>
</organism>
<dbReference type="PANTHER" id="PTHR42798">
    <property type="entry name" value="LIPOPROTEIN-RELEASING SYSTEM ATP-BINDING PROTEIN LOLD"/>
    <property type="match status" value="1"/>
</dbReference>
<dbReference type="EMBL" id="JAAYSM010000293">
    <property type="protein sequence ID" value="NLJ18899.1"/>
    <property type="molecule type" value="Genomic_DNA"/>
</dbReference>
<keyword evidence="2" id="KW-0067">ATP-binding</keyword>
<protein>
    <submittedName>
        <fullName evidence="2">ATP-binding cassette domain-containing protein</fullName>
    </submittedName>
</protein>
<feature type="domain" description="ABC transporter" evidence="1">
    <location>
        <begin position="25"/>
        <end position="107"/>
    </location>
</feature>
<evidence type="ECO:0000313" key="2">
    <source>
        <dbReference type="EMBL" id="NLJ18899.1"/>
    </source>
</evidence>